<dbReference type="InterPro" id="IPR032710">
    <property type="entry name" value="NTF2-like_dom_sf"/>
</dbReference>
<dbReference type="SUPFAM" id="SSF54427">
    <property type="entry name" value="NTF2-like"/>
    <property type="match status" value="1"/>
</dbReference>
<protein>
    <recommendedName>
        <fullName evidence="2">SnoaL-like domain-containing protein</fullName>
    </recommendedName>
</protein>
<dbReference type="InterPro" id="IPR037401">
    <property type="entry name" value="SnoaL-like"/>
</dbReference>
<dbReference type="RefSeq" id="WP_170034945.1">
    <property type="nucleotide sequence ID" value="NZ_JABDTL010000001.1"/>
</dbReference>
<feature type="domain" description="SnoaL-like" evidence="2">
    <location>
        <begin position="110"/>
        <end position="164"/>
    </location>
</feature>
<dbReference type="Proteomes" id="UP000582837">
    <property type="component" value="Unassembled WGS sequence"/>
</dbReference>
<proteinExistence type="predicted"/>
<feature type="region of interest" description="Disordered" evidence="1">
    <location>
        <begin position="163"/>
        <end position="200"/>
    </location>
</feature>
<evidence type="ECO:0000256" key="1">
    <source>
        <dbReference type="SAM" id="MobiDB-lite"/>
    </source>
</evidence>
<feature type="compositionally biased region" description="Low complexity" evidence="1">
    <location>
        <begin position="172"/>
        <end position="186"/>
    </location>
</feature>
<dbReference type="EMBL" id="JACHIA010000009">
    <property type="protein sequence ID" value="MBB6071561.1"/>
    <property type="molecule type" value="Genomic_DNA"/>
</dbReference>
<sequence>MHRTLTVAALLSLAACTVERTPDDVLNPRDPSQVERRDAEQDVAIHVNAFLQALARGDRGQAVSAMSPLVDTYVMGVDGNEGRPRFGADGLAAAIAELEIPANSLPRTPDLRVQADPRRGTAWFAGFVEMFPASGGQPERVRMSGVFGRQEGEWRLMQIHISRPEAPPAPVAAPDSAATARDSSASNPDSVSAAAPPAGE</sequence>
<organism evidence="3 4">
    <name type="scientific">Longimicrobium terrae</name>
    <dbReference type="NCBI Taxonomy" id="1639882"/>
    <lineage>
        <taxon>Bacteria</taxon>
        <taxon>Pseudomonadati</taxon>
        <taxon>Gemmatimonadota</taxon>
        <taxon>Longimicrobiia</taxon>
        <taxon>Longimicrobiales</taxon>
        <taxon>Longimicrobiaceae</taxon>
        <taxon>Longimicrobium</taxon>
    </lineage>
</organism>
<evidence type="ECO:0000313" key="4">
    <source>
        <dbReference type="Proteomes" id="UP000582837"/>
    </source>
</evidence>
<comment type="caution">
    <text evidence="3">The sequence shown here is derived from an EMBL/GenBank/DDBJ whole genome shotgun (WGS) entry which is preliminary data.</text>
</comment>
<gene>
    <name evidence="3" type="ORF">HNQ61_003189</name>
</gene>
<accession>A0A841H0H1</accession>
<evidence type="ECO:0000259" key="2">
    <source>
        <dbReference type="Pfam" id="PF13474"/>
    </source>
</evidence>
<dbReference type="Gene3D" id="3.10.450.50">
    <property type="match status" value="1"/>
</dbReference>
<dbReference type="AlphaFoldDB" id="A0A841H0H1"/>
<keyword evidence="4" id="KW-1185">Reference proteome</keyword>
<dbReference type="PROSITE" id="PS51257">
    <property type="entry name" value="PROKAR_LIPOPROTEIN"/>
    <property type="match status" value="1"/>
</dbReference>
<evidence type="ECO:0000313" key="3">
    <source>
        <dbReference type="EMBL" id="MBB6071561.1"/>
    </source>
</evidence>
<dbReference type="Pfam" id="PF13474">
    <property type="entry name" value="SnoaL_3"/>
    <property type="match status" value="1"/>
</dbReference>
<name>A0A841H0H1_9BACT</name>
<reference evidence="3 4" key="1">
    <citation type="submission" date="2020-08" db="EMBL/GenBank/DDBJ databases">
        <title>Genomic Encyclopedia of Type Strains, Phase IV (KMG-IV): sequencing the most valuable type-strain genomes for metagenomic binning, comparative biology and taxonomic classification.</title>
        <authorList>
            <person name="Goeker M."/>
        </authorList>
    </citation>
    <scope>NUCLEOTIDE SEQUENCE [LARGE SCALE GENOMIC DNA]</scope>
    <source>
        <strain evidence="3 4">DSM 29007</strain>
    </source>
</reference>